<keyword evidence="2" id="KW-0548">Nucleotidyltransferase</keyword>
<keyword evidence="1" id="KW-0808">Transferase</keyword>
<protein>
    <recommendedName>
        <fullName evidence="5">protein adenylyltransferase</fullName>
        <ecNumber evidence="5">2.7.7.108</ecNumber>
    </recommendedName>
</protein>
<dbReference type="SUPFAM" id="SSF140931">
    <property type="entry name" value="Fic-like"/>
    <property type="match status" value="1"/>
</dbReference>
<organism evidence="9 10">
    <name type="scientific">Thiocapsa roseopersicina</name>
    <dbReference type="NCBI Taxonomy" id="1058"/>
    <lineage>
        <taxon>Bacteria</taxon>
        <taxon>Pseudomonadati</taxon>
        <taxon>Pseudomonadota</taxon>
        <taxon>Gammaproteobacteria</taxon>
        <taxon>Chromatiales</taxon>
        <taxon>Chromatiaceae</taxon>
        <taxon>Thiocapsa</taxon>
    </lineage>
</organism>
<dbReference type="GO" id="GO:0005524">
    <property type="term" value="F:ATP binding"/>
    <property type="evidence" value="ECO:0007669"/>
    <property type="project" value="UniProtKB-KW"/>
</dbReference>
<accession>A0A1H2SVK1</accession>
<keyword evidence="3" id="KW-0547">Nucleotide-binding</keyword>
<evidence type="ECO:0000256" key="4">
    <source>
        <dbReference type="ARBA" id="ARBA00022840"/>
    </source>
</evidence>
<evidence type="ECO:0000259" key="8">
    <source>
        <dbReference type="PROSITE" id="PS51459"/>
    </source>
</evidence>
<keyword evidence="10" id="KW-1185">Reference proteome</keyword>
<sequence>MSNRYDTTGHRQAQFEPGSEGRVLANRLGITDPAEMANVELDLLSQLYDAVIESVRVDQRISVADLLEWHRRWLGNLYNWAGQYRTLNMGKAGFPFAASDQIPRLMTKLDSQILGRQTPAAGMTEDRLADAIAVVHVELILIHPFREGNGRISRLLASVMALQAVLARVGFHVVGCE</sequence>
<dbReference type="GO" id="GO:0051302">
    <property type="term" value="P:regulation of cell division"/>
    <property type="evidence" value="ECO:0007669"/>
    <property type="project" value="TreeGrafter"/>
</dbReference>
<dbReference type="Proteomes" id="UP000198816">
    <property type="component" value="Unassembled WGS sequence"/>
</dbReference>
<gene>
    <name evidence="9" type="ORF">SAMN05421783_103144</name>
</gene>
<dbReference type="Pfam" id="PF02661">
    <property type="entry name" value="Fic"/>
    <property type="match status" value="1"/>
</dbReference>
<dbReference type="InterPro" id="IPR036597">
    <property type="entry name" value="Fido-like_dom_sf"/>
</dbReference>
<dbReference type="PROSITE" id="PS51459">
    <property type="entry name" value="FIDO"/>
    <property type="match status" value="1"/>
</dbReference>
<dbReference type="InterPro" id="IPR003812">
    <property type="entry name" value="Fido"/>
</dbReference>
<dbReference type="AlphaFoldDB" id="A0A1H2SVK1"/>
<evidence type="ECO:0000256" key="6">
    <source>
        <dbReference type="ARBA" id="ARBA00047939"/>
    </source>
</evidence>
<reference evidence="10" key="1">
    <citation type="submission" date="2016-10" db="EMBL/GenBank/DDBJ databases">
        <authorList>
            <person name="Varghese N."/>
            <person name="Submissions S."/>
        </authorList>
    </citation>
    <scope>NUCLEOTIDE SEQUENCE [LARGE SCALE GENOMIC DNA]</scope>
    <source>
        <strain evidence="10">DSM 217</strain>
    </source>
</reference>
<dbReference type="EC" id="2.7.7.108" evidence="5"/>
<comment type="catalytic activity">
    <reaction evidence="7">
        <text>L-tyrosyl-[protein] + ATP = O-(5'-adenylyl)-L-tyrosyl-[protein] + diphosphate</text>
        <dbReference type="Rhea" id="RHEA:54288"/>
        <dbReference type="Rhea" id="RHEA-COMP:10136"/>
        <dbReference type="Rhea" id="RHEA-COMP:13846"/>
        <dbReference type="ChEBI" id="CHEBI:30616"/>
        <dbReference type="ChEBI" id="CHEBI:33019"/>
        <dbReference type="ChEBI" id="CHEBI:46858"/>
        <dbReference type="ChEBI" id="CHEBI:83624"/>
        <dbReference type="EC" id="2.7.7.108"/>
    </reaction>
</comment>
<evidence type="ECO:0000256" key="3">
    <source>
        <dbReference type="ARBA" id="ARBA00022741"/>
    </source>
</evidence>
<comment type="catalytic activity">
    <reaction evidence="6">
        <text>L-threonyl-[protein] + ATP = 3-O-(5'-adenylyl)-L-threonyl-[protein] + diphosphate</text>
        <dbReference type="Rhea" id="RHEA:54292"/>
        <dbReference type="Rhea" id="RHEA-COMP:11060"/>
        <dbReference type="Rhea" id="RHEA-COMP:13847"/>
        <dbReference type="ChEBI" id="CHEBI:30013"/>
        <dbReference type="ChEBI" id="CHEBI:30616"/>
        <dbReference type="ChEBI" id="CHEBI:33019"/>
        <dbReference type="ChEBI" id="CHEBI:138113"/>
        <dbReference type="EC" id="2.7.7.108"/>
    </reaction>
</comment>
<dbReference type="EMBL" id="FNNZ01000003">
    <property type="protein sequence ID" value="SDW35044.1"/>
    <property type="molecule type" value="Genomic_DNA"/>
</dbReference>
<proteinExistence type="predicted"/>
<dbReference type="PANTHER" id="PTHR39560:SF1">
    <property type="entry name" value="PROTEIN ADENYLYLTRANSFERASE FIC-RELATED"/>
    <property type="match status" value="1"/>
</dbReference>
<evidence type="ECO:0000313" key="10">
    <source>
        <dbReference type="Proteomes" id="UP000198816"/>
    </source>
</evidence>
<evidence type="ECO:0000256" key="7">
    <source>
        <dbReference type="ARBA" id="ARBA00048696"/>
    </source>
</evidence>
<evidence type="ECO:0000313" key="9">
    <source>
        <dbReference type="EMBL" id="SDW35044.1"/>
    </source>
</evidence>
<dbReference type="GO" id="GO:0070733">
    <property type="term" value="F:AMPylase activity"/>
    <property type="evidence" value="ECO:0007669"/>
    <property type="project" value="UniProtKB-EC"/>
</dbReference>
<feature type="domain" description="Fido" evidence="8">
    <location>
        <begin position="61"/>
        <end position="177"/>
    </location>
</feature>
<evidence type="ECO:0000256" key="2">
    <source>
        <dbReference type="ARBA" id="ARBA00022695"/>
    </source>
</evidence>
<evidence type="ECO:0000256" key="1">
    <source>
        <dbReference type="ARBA" id="ARBA00022679"/>
    </source>
</evidence>
<evidence type="ECO:0000256" key="5">
    <source>
        <dbReference type="ARBA" id="ARBA00034531"/>
    </source>
</evidence>
<keyword evidence="4" id="KW-0067">ATP-binding</keyword>
<name>A0A1H2SVK1_THIRO</name>
<dbReference type="PANTHER" id="PTHR39560">
    <property type="entry name" value="PROTEIN ADENYLYLTRANSFERASE FIC-RELATED"/>
    <property type="match status" value="1"/>
</dbReference>
<dbReference type="RefSeq" id="WP_245731722.1">
    <property type="nucleotide sequence ID" value="NZ_FNNZ01000003.1"/>
</dbReference>
<dbReference type="Gene3D" id="1.10.3290.10">
    <property type="entry name" value="Fido-like domain"/>
    <property type="match status" value="1"/>
</dbReference>